<feature type="domain" description="CSD" evidence="2">
    <location>
        <begin position="223"/>
        <end position="256"/>
    </location>
</feature>
<gene>
    <name evidence="3" type="ORF">EHAR0213_LOCUS11363</name>
</gene>
<dbReference type="InterPro" id="IPR012340">
    <property type="entry name" value="NA-bd_OB-fold"/>
</dbReference>
<name>A0A7S3JFD7_9SPIT</name>
<proteinExistence type="predicted"/>
<dbReference type="CDD" id="cd04458">
    <property type="entry name" value="CSP_CDS"/>
    <property type="match status" value="1"/>
</dbReference>
<feature type="region of interest" description="Disordered" evidence="1">
    <location>
        <begin position="100"/>
        <end position="192"/>
    </location>
</feature>
<sequence>MLNKALGSTPVESLNSGVDRFVKKGMPTIDPSTMSMHTGLLLGPNASNRKISPSQNFGGMRMMSGGLLPMPGGFPMGMNSLPHQVPPLSYQLNSMNFQNQSQYSQSSSGVGPRSSQSDMMPPQMMNMQSQMKQSNVGSGVLGSMKSNTFSSAGEGRGEPHGSMIMPPGVPRPGMPGMSPMIPPSASFTQPKSSTPLFNPMNMIEMSRVFLSSMRDLTNKSKATGVLKFFNEGKGFGFFVNDADGKDVFFHFEDLKELKITKDFLREAKNKYIVKFAFTIQVYYGKYSYSSKAVDIDLLGLIDLRFLQKNESTITN</sequence>
<dbReference type="GO" id="GO:0003676">
    <property type="term" value="F:nucleic acid binding"/>
    <property type="evidence" value="ECO:0007669"/>
    <property type="project" value="InterPro"/>
</dbReference>
<protein>
    <recommendedName>
        <fullName evidence="2">CSD domain-containing protein</fullName>
    </recommendedName>
</protein>
<dbReference type="SUPFAM" id="SSF50249">
    <property type="entry name" value="Nucleic acid-binding proteins"/>
    <property type="match status" value="1"/>
</dbReference>
<organism evidence="3">
    <name type="scientific">Euplotes harpa</name>
    <dbReference type="NCBI Taxonomy" id="151035"/>
    <lineage>
        <taxon>Eukaryota</taxon>
        <taxon>Sar</taxon>
        <taxon>Alveolata</taxon>
        <taxon>Ciliophora</taxon>
        <taxon>Intramacronucleata</taxon>
        <taxon>Spirotrichea</taxon>
        <taxon>Hypotrichia</taxon>
        <taxon>Euplotida</taxon>
        <taxon>Euplotidae</taxon>
        <taxon>Euplotes</taxon>
    </lineage>
</organism>
<dbReference type="Gene3D" id="2.40.50.140">
    <property type="entry name" value="Nucleic acid-binding proteins"/>
    <property type="match status" value="1"/>
</dbReference>
<dbReference type="EMBL" id="HBII01027110">
    <property type="protein sequence ID" value="CAE0352447.1"/>
    <property type="molecule type" value="Transcribed_RNA"/>
</dbReference>
<accession>A0A7S3JFD7</accession>
<reference evidence="3" key="1">
    <citation type="submission" date="2021-01" db="EMBL/GenBank/DDBJ databases">
        <authorList>
            <person name="Corre E."/>
            <person name="Pelletier E."/>
            <person name="Niang G."/>
            <person name="Scheremetjew M."/>
            <person name="Finn R."/>
            <person name="Kale V."/>
            <person name="Holt S."/>
            <person name="Cochrane G."/>
            <person name="Meng A."/>
            <person name="Brown T."/>
            <person name="Cohen L."/>
        </authorList>
    </citation>
    <scope>NUCLEOTIDE SEQUENCE</scope>
    <source>
        <strain evidence="3">FSP1.4</strain>
    </source>
</reference>
<dbReference type="Pfam" id="PF00313">
    <property type="entry name" value="CSD"/>
    <property type="match status" value="1"/>
</dbReference>
<evidence type="ECO:0000256" key="1">
    <source>
        <dbReference type="SAM" id="MobiDB-lite"/>
    </source>
</evidence>
<evidence type="ECO:0000313" key="3">
    <source>
        <dbReference type="EMBL" id="CAE0352447.1"/>
    </source>
</evidence>
<dbReference type="InterPro" id="IPR002059">
    <property type="entry name" value="CSP_DNA-bd"/>
</dbReference>
<dbReference type="AlphaFoldDB" id="A0A7S3JFD7"/>
<feature type="compositionally biased region" description="Low complexity" evidence="1">
    <location>
        <begin position="100"/>
        <end position="135"/>
    </location>
</feature>
<evidence type="ECO:0000259" key="2">
    <source>
        <dbReference type="Pfam" id="PF00313"/>
    </source>
</evidence>